<dbReference type="Gene3D" id="3.30.420.10">
    <property type="entry name" value="Ribonuclease H-like superfamily/Ribonuclease H"/>
    <property type="match status" value="1"/>
</dbReference>
<dbReference type="RefSeq" id="XP_030746547.1">
    <property type="nucleotide sequence ID" value="XM_030890687.1"/>
</dbReference>
<dbReference type="Proteomes" id="UP000504635">
    <property type="component" value="Unplaced"/>
</dbReference>
<dbReference type="InterPro" id="IPR013083">
    <property type="entry name" value="Znf_RING/FYVE/PHD"/>
</dbReference>
<protein>
    <submittedName>
        <fullName evidence="6">Uncharacterized protein LOC115875261</fullName>
    </submittedName>
</protein>
<proteinExistence type="predicted"/>
<dbReference type="Pfam" id="PF03184">
    <property type="entry name" value="DDE_1"/>
    <property type="match status" value="1"/>
</dbReference>
<dbReference type="InterPro" id="IPR036397">
    <property type="entry name" value="RNaseH_sf"/>
</dbReference>
<dbReference type="PROSITE" id="PS51253">
    <property type="entry name" value="HTH_CENPB"/>
    <property type="match status" value="2"/>
</dbReference>
<dbReference type="AlphaFoldDB" id="A0A6J2X5U2"/>
<dbReference type="InterPro" id="IPR050863">
    <property type="entry name" value="CenT-Element_Derived"/>
</dbReference>
<dbReference type="InterPro" id="IPR006600">
    <property type="entry name" value="HTH_CenpB_DNA-bd_dom"/>
</dbReference>
<dbReference type="GO" id="GO:0005634">
    <property type="term" value="C:nucleus"/>
    <property type="evidence" value="ECO:0007669"/>
    <property type="project" value="UniProtKB-SubCell"/>
</dbReference>
<feature type="domain" description="HTH CENPB-type" evidence="4">
    <location>
        <begin position="62"/>
        <end position="139"/>
    </location>
</feature>
<dbReference type="InterPro" id="IPR009057">
    <property type="entry name" value="Homeodomain-like_sf"/>
</dbReference>
<dbReference type="Gene3D" id="3.30.40.10">
    <property type="entry name" value="Zinc/RING finger domain, C3HC4 (zinc finger)"/>
    <property type="match status" value="1"/>
</dbReference>
<dbReference type="OrthoDB" id="4327074at2759"/>
<accession>A0A6J2X5U2</accession>
<evidence type="ECO:0000313" key="6">
    <source>
        <dbReference type="RefSeq" id="XP_030746547.1"/>
    </source>
</evidence>
<evidence type="ECO:0000256" key="1">
    <source>
        <dbReference type="ARBA" id="ARBA00004123"/>
    </source>
</evidence>
<dbReference type="GO" id="GO:0003677">
    <property type="term" value="F:DNA binding"/>
    <property type="evidence" value="ECO:0007669"/>
    <property type="project" value="UniProtKB-KW"/>
</dbReference>
<dbReference type="GeneID" id="115875261"/>
<feature type="domain" description="HTH CENPB-type" evidence="4">
    <location>
        <begin position="684"/>
        <end position="761"/>
    </location>
</feature>
<dbReference type="InParanoid" id="A0A6J2X5U2"/>
<dbReference type="Pfam" id="PF05225">
    <property type="entry name" value="HTH_psq"/>
    <property type="match status" value="2"/>
</dbReference>
<dbReference type="PANTHER" id="PTHR19303">
    <property type="entry name" value="TRANSPOSON"/>
    <property type="match status" value="1"/>
</dbReference>
<comment type="subcellular location">
    <subcellularLocation>
        <location evidence="1">Nucleus</location>
    </subcellularLocation>
</comment>
<keyword evidence="5" id="KW-1185">Reference proteome</keyword>
<evidence type="ECO:0000313" key="5">
    <source>
        <dbReference type="Proteomes" id="UP000504635"/>
    </source>
</evidence>
<evidence type="ECO:0000256" key="3">
    <source>
        <dbReference type="ARBA" id="ARBA00023242"/>
    </source>
</evidence>
<sequence>MPRIYQRKTNRRAWDENAMIAAVHEVLDGKSCNGVASLYDIPEPTLRRYVKKMKNDLQLPMHGGRYSTTFNLNQSQALVNYITLIDKRGFGLTAIQLRKLAYDFAEEQGITHRFNKERKLAGKDWLSNFIKDNKISLRTAEATSVARLMSFNKPAVQKFFDILREVLEKYKFSPDRIYNADESGLSSVPCKLPKVLSPVGTRRVAKAVSAERGKNTTVVCAVNAVGNYVPPYFIFGRIRMKEELLYGAPIGSDGTAQKNGWMCTEIFVKYLHHFSKYAHSSPETPVLLMVDNHSSHISLPAINYCRQKGIIMIGFPPHTTHRLQPLDVSFFGPLKSFFSRECDNHLVNHPGQLIGDKHICQLFGKAYNRAATVSNAVNGFKKCGLQPFDPFVFGDDDFVMAETTERAPHQPPVYQNSDNESDDDIPLINFVKPQKDIEKKSTINMTSNSPTSEIVSSTPRHFEKVTQVKRNLFRAENKENEPIPGTSQTDNKLNEVTLQKIRPFPKAERGGNCKRKKLTASVITSTPIKEQLEDKEYQIRQREEKKRKIIEKKSQKIPKKLKESTIASKKEKVMPLTPPKKTKESIFCPGCDELYQDPPVEDWISCSNCQYWWHEACSNYNGMPRIYQRKTNRRAWDENAMIAAVHEVLDGKSCNGVASLYDIPEPTLRRYVKKMKNDLQLPMHGGRYSTTFNLNQSQALVNYITLIDKRGFGLTAIQLRKLAYDFAEEQGITHRFNKERKLAGKDWLSNFIKDNKISLRTAEATSVARLMSFNKPAVQKFFDILREVLEKYKFSPDRIYNADESGLSSVPCKLPKVLSPVGTRRVAKAVSAERGKNTTVVCAVNAVGNYVPPYFIFGRIRMKEELLYGAPIGSDGTAQKKWMDVH</sequence>
<dbReference type="PANTHER" id="PTHR19303:SF71">
    <property type="entry name" value="ZINC FINGER PHD-TYPE DOMAIN-CONTAINING PROTEIN"/>
    <property type="match status" value="1"/>
</dbReference>
<reference evidence="6" key="1">
    <citation type="submission" date="2025-08" db="UniProtKB">
        <authorList>
            <consortium name="RefSeq"/>
        </authorList>
    </citation>
    <scope>IDENTIFICATION</scope>
</reference>
<dbReference type="SUPFAM" id="SSF46689">
    <property type="entry name" value="Homeodomain-like"/>
    <property type="match status" value="2"/>
</dbReference>
<dbReference type="InterPro" id="IPR011011">
    <property type="entry name" value="Znf_FYVE_PHD"/>
</dbReference>
<dbReference type="KEGG" id="soy:115875261"/>
<dbReference type="Pfam" id="PF03221">
    <property type="entry name" value="HTH_Tnp_Tc5"/>
    <property type="match status" value="2"/>
</dbReference>
<dbReference type="InterPro" id="IPR007889">
    <property type="entry name" value="HTH_Psq"/>
</dbReference>
<organism evidence="5 6">
    <name type="scientific">Sitophilus oryzae</name>
    <name type="common">Rice weevil</name>
    <name type="synonym">Curculio oryzae</name>
    <dbReference type="NCBI Taxonomy" id="7048"/>
    <lineage>
        <taxon>Eukaryota</taxon>
        <taxon>Metazoa</taxon>
        <taxon>Ecdysozoa</taxon>
        <taxon>Arthropoda</taxon>
        <taxon>Hexapoda</taxon>
        <taxon>Insecta</taxon>
        <taxon>Pterygota</taxon>
        <taxon>Neoptera</taxon>
        <taxon>Endopterygota</taxon>
        <taxon>Coleoptera</taxon>
        <taxon>Polyphaga</taxon>
        <taxon>Cucujiformia</taxon>
        <taxon>Curculionidae</taxon>
        <taxon>Dryophthorinae</taxon>
        <taxon>Sitophilus</taxon>
    </lineage>
</organism>
<keyword evidence="2" id="KW-0238">DNA-binding</keyword>
<dbReference type="SUPFAM" id="SSF57903">
    <property type="entry name" value="FYVE/PHD zinc finger"/>
    <property type="match status" value="1"/>
</dbReference>
<evidence type="ECO:0000256" key="2">
    <source>
        <dbReference type="ARBA" id="ARBA00023125"/>
    </source>
</evidence>
<evidence type="ECO:0000259" key="4">
    <source>
        <dbReference type="PROSITE" id="PS51253"/>
    </source>
</evidence>
<gene>
    <name evidence="6" type="primary">LOC115875261</name>
</gene>
<dbReference type="InterPro" id="IPR004875">
    <property type="entry name" value="DDE_SF_endonuclease_dom"/>
</dbReference>
<name>A0A6J2X5U2_SITOR</name>
<keyword evidence="3" id="KW-0539">Nucleus</keyword>